<accession>A0A7X5XSP2</accession>
<protein>
    <submittedName>
        <fullName evidence="1">Uncharacterized protein</fullName>
    </submittedName>
</protein>
<reference evidence="1 2" key="1">
    <citation type="submission" date="2020-03" db="EMBL/GenBank/DDBJ databases">
        <title>Genomic Encyclopedia of Type Strains, Phase IV (KMG-IV): sequencing the most valuable type-strain genomes for metagenomic binning, comparative biology and taxonomic classification.</title>
        <authorList>
            <person name="Goeker M."/>
        </authorList>
    </citation>
    <scope>NUCLEOTIDE SEQUENCE [LARGE SCALE GENOMIC DNA]</scope>
    <source>
        <strain evidence="1 2">DSM 25229</strain>
    </source>
</reference>
<dbReference type="RefSeq" id="WP_167921757.1">
    <property type="nucleotide sequence ID" value="NZ_JAATIT010000003.1"/>
</dbReference>
<name>A0A7X5XSP2_9SPHN</name>
<dbReference type="EMBL" id="JAATIT010000003">
    <property type="protein sequence ID" value="NJB90296.1"/>
    <property type="molecule type" value="Genomic_DNA"/>
</dbReference>
<organism evidence="1 2">
    <name type="scientific">Sphingopyxis italica</name>
    <dbReference type="NCBI Taxonomy" id="1129133"/>
    <lineage>
        <taxon>Bacteria</taxon>
        <taxon>Pseudomonadati</taxon>
        <taxon>Pseudomonadota</taxon>
        <taxon>Alphaproteobacteria</taxon>
        <taxon>Sphingomonadales</taxon>
        <taxon>Sphingomonadaceae</taxon>
        <taxon>Sphingopyxis</taxon>
    </lineage>
</organism>
<gene>
    <name evidence="1" type="ORF">GGR90_002490</name>
</gene>
<sequence>MTAFPNGIETRKNAIRLLGAIDGREQIDMREWDIDDFMSIPHSDPAINRCRLRVANELINLLSSRDQTLRQRITPLVSELIAELENNASD</sequence>
<comment type="caution">
    <text evidence="1">The sequence shown here is derived from an EMBL/GenBank/DDBJ whole genome shotgun (WGS) entry which is preliminary data.</text>
</comment>
<evidence type="ECO:0000313" key="1">
    <source>
        <dbReference type="EMBL" id="NJB90296.1"/>
    </source>
</evidence>
<proteinExistence type="predicted"/>
<evidence type="ECO:0000313" key="2">
    <source>
        <dbReference type="Proteomes" id="UP000535078"/>
    </source>
</evidence>
<dbReference type="Proteomes" id="UP000535078">
    <property type="component" value="Unassembled WGS sequence"/>
</dbReference>
<keyword evidence="2" id="KW-1185">Reference proteome</keyword>
<dbReference type="AlphaFoldDB" id="A0A7X5XSP2"/>